<dbReference type="GO" id="GO:0009537">
    <property type="term" value="C:proplastid"/>
    <property type="evidence" value="ECO:0007669"/>
    <property type="project" value="TreeGrafter"/>
</dbReference>
<dbReference type="EMBL" id="CP144692">
    <property type="protein sequence ID" value="WVY95651.1"/>
    <property type="molecule type" value="Genomic_DNA"/>
</dbReference>
<name>A0AAQ3RIS4_VIGMU</name>
<dbReference type="GO" id="GO:0010239">
    <property type="term" value="P:chloroplast mRNA processing"/>
    <property type="evidence" value="ECO:0007669"/>
    <property type="project" value="InterPro"/>
</dbReference>
<evidence type="ECO:0000313" key="3">
    <source>
        <dbReference type="Proteomes" id="UP001374535"/>
    </source>
</evidence>
<proteinExistence type="predicted"/>
<feature type="compositionally biased region" description="Basic residues" evidence="1">
    <location>
        <begin position="23"/>
        <end position="34"/>
    </location>
</feature>
<dbReference type="GO" id="GO:0071482">
    <property type="term" value="P:cellular response to light stimulus"/>
    <property type="evidence" value="ECO:0007669"/>
    <property type="project" value="TreeGrafter"/>
</dbReference>
<sequence length="533" mass="63087">MRERGKGRGASRRDAQGEWQAQQRKKTKELQRRRRQEEEEEERKMGEYREIGLRLKEYPEEDVIKARKLVASFLKVPEEVEERIEEAAEKGELTELVLMVIWNRLDLARRDNLHYPEIVWNANDEGLDEEDSPCDNGQVNYYEKNLNYSEMLEPWLSNLQSTSLGIVHKLTLLQTCFWVDLEWTQLTRNRMESLRSSHQRSKSPNRRSNNPNRRMKPRLKLQLHHCPTLFHHCFTIFVVVLRQRSMLHHCLYAIPLLPNHLRLLRRVGSSIHLSTSPSLVQMLDDVEEFIEEENVVQVVNDNATNCKVHQITIKKGRRITTYTYDRAMLISMLKKFTKSRDLIWPGMTRFATSYLTLACLHELKASLMNFFSSNDWKSTKFGTSIEGRKIEHVNVTTCLKVVLPLIVVLRLVDSDIELAMGFIYEEMDFEKEKIKFNLNNIKKSWNDQLHRPLYVAAYYLNPYMHYEPNFRNDDVEVKEGLYACMKRLVKDVAERKKVNLQLIVFPYAKGLFSMENAKDYRKAMLSGEWWEMF</sequence>
<dbReference type="GO" id="GO:0009501">
    <property type="term" value="C:amyloplast"/>
    <property type="evidence" value="ECO:0007669"/>
    <property type="project" value="TreeGrafter"/>
</dbReference>
<protein>
    <submittedName>
        <fullName evidence="2">Uncharacterized protein</fullName>
    </submittedName>
</protein>
<dbReference type="InterPro" id="IPR034563">
    <property type="entry name" value="PALE_CRESS"/>
</dbReference>
<dbReference type="GO" id="GO:0009509">
    <property type="term" value="C:chromoplast"/>
    <property type="evidence" value="ECO:0007669"/>
    <property type="project" value="TreeGrafter"/>
</dbReference>
<feature type="region of interest" description="Disordered" evidence="1">
    <location>
        <begin position="193"/>
        <end position="214"/>
    </location>
</feature>
<accession>A0AAQ3RIS4</accession>
<feature type="region of interest" description="Disordered" evidence="1">
    <location>
        <begin position="1"/>
        <end position="45"/>
    </location>
</feature>
<dbReference type="GO" id="GO:0009658">
    <property type="term" value="P:chloroplast organization"/>
    <property type="evidence" value="ECO:0007669"/>
    <property type="project" value="InterPro"/>
</dbReference>
<dbReference type="GO" id="GO:0009513">
    <property type="term" value="C:etioplast"/>
    <property type="evidence" value="ECO:0007669"/>
    <property type="project" value="TreeGrafter"/>
</dbReference>
<evidence type="ECO:0000256" key="1">
    <source>
        <dbReference type="SAM" id="MobiDB-lite"/>
    </source>
</evidence>
<dbReference type="PANTHER" id="PTHR37219">
    <property type="entry name" value="PROTEIN PALE CRESS, CHLOROPLASTIC"/>
    <property type="match status" value="1"/>
</dbReference>
<dbReference type="GO" id="GO:0009965">
    <property type="term" value="P:leaf morphogenesis"/>
    <property type="evidence" value="ECO:0007669"/>
    <property type="project" value="TreeGrafter"/>
</dbReference>
<organism evidence="2 3">
    <name type="scientific">Vigna mungo</name>
    <name type="common">Black gram</name>
    <name type="synonym">Phaseolus mungo</name>
    <dbReference type="NCBI Taxonomy" id="3915"/>
    <lineage>
        <taxon>Eukaryota</taxon>
        <taxon>Viridiplantae</taxon>
        <taxon>Streptophyta</taxon>
        <taxon>Embryophyta</taxon>
        <taxon>Tracheophyta</taxon>
        <taxon>Spermatophyta</taxon>
        <taxon>Magnoliopsida</taxon>
        <taxon>eudicotyledons</taxon>
        <taxon>Gunneridae</taxon>
        <taxon>Pentapetalae</taxon>
        <taxon>rosids</taxon>
        <taxon>fabids</taxon>
        <taxon>Fabales</taxon>
        <taxon>Fabaceae</taxon>
        <taxon>Papilionoideae</taxon>
        <taxon>50 kb inversion clade</taxon>
        <taxon>NPAAA clade</taxon>
        <taxon>indigoferoid/millettioid clade</taxon>
        <taxon>Phaseoleae</taxon>
        <taxon>Vigna</taxon>
    </lineage>
</organism>
<reference evidence="2 3" key="1">
    <citation type="journal article" date="2023" name="Life. Sci Alliance">
        <title>Evolutionary insights into 3D genome organization and epigenetic landscape of Vigna mungo.</title>
        <authorList>
            <person name="Junaid A."/>
            <person name="Singh B."/>
            <person name="Bhatia S."/>
        </authorList>
    </citation>
    <scope>NUCLEOTIDE SEQUENCE [LARGE SCALE GENOMIC DNA]</scope>
    <source>
        <strain evidence="2">Urdbean</strain>
    </source>
</reference>
<feature type="compositionally biased region" description="Basic and acidic residues" evidence="1">
    <location>
        <begin position="1"/>
        <end position="16"/>
    </location>
</feature>
<gene>
    <name evidence="2" type="ORF">V8G54_027802</name>
</gene>
<dbReference type="SUPFAM" id="SSF53098">
    <property type="entry name" value="Ribonuclease H-like"/>
    <property type="match status" value="1"/>
</dbReference>
<dbReference type="Proteomes" id="UP001374535">
    <property type="component" value="Chromosome 9"/>
</dbReference>
<dbReference type="GO" id="GO:0009507">
    <property type="term" value="C:chloroplast"/>
    <property type="evidence" value="ECO:0007669"/>
    <property type="project" value="TreeGrafter"/>
</dbReference>
<dbReference type="InterPro" id="IPR012337">
    <property type="entry name" value="RNaseH-like_sf"/>
</dbReference>
<keyword evidence="3" id="KW-1185">Reference proteome</keyword>
<dbReference type="PANTHER" id="PTHR37219:SF1">
    <property type="entry name" value="PROTEIN PALE CRESS, CHLOROPLASTIC"/>
    <property type="match status" value="1"/>
</dbReference>
<evidence type="ECO:0000313" key="2">
    <source>
        <dbReference type="EMBL" id="WVY95651.1"/>
    </source>
</evidence>
<dbReference type="AlphaFoldDB" id="A0AAQ3RIS4"/>